<dbReference type="Gene3D" id="3.40.50.1580">
    <property type="entry name" value="Nucleoside phosphorylase domain"/>
    <property type="match status" value="1"/>
</dbReference>
<comment type="catalytic activity">
    <reaction evidence="9">
        <text>guanosine + phosphate = alpha-D-ribose 1-phosphate + guanine</text>
        <dbReference type="Rhea" id="RHEA:13233"/>
        <dbReference type="ChEBI" id="CHEBI:16235"/>
        <dbReference type="ChEBI" id="CHEBI:16750"/>
        <dbReference type="ChEBI" id="CHEBI:43474"/>
        <dbReference type="ChEBI" id="CHEBI:57720"/>
        <dbReference type="EC" id="2.4.2.1"/>
    </reaction>
</comment>
<dbReference type="EMBL" id="OU900098">
    <property type="protein sequence ID" value="CAG9862283.1"/>
    <property type="molecule type" value="Genomic_DNA"/>
</dbReference>
<accession>A0A9N9XUA8</accession>
<dbReference type="CDD" id="cd09009">
    <property type="entry name" value="PNP-EcPNPII_like"/>
    <property type="match status" value="1"/>
</dbReference>
<comment type="catalytic activity">
    <reaction evidence="7">
        <text>2'-deoxyguanosine + phosphate = 2-deoxy-alpha-D-ribose 1-phosphate + guanine</text>
        <dbReference type="Rhea" id="RHEA:27738"/>
        <dbReference type="ChEBI" id="CHEBI:16235"/>
        <dbReference type="ChEBI" id="CHEBI:17172"/>
        <dbReference type="ChEBI" id="CHEBI:43474"/>
        <dbReference type="ChEBI" id="CHEBI:57259"/>
        <dbReference type="EC" id="2.4.2.1"/>
    </reaction>
</comment>
<evidence type="ECO:0000256" key="10">
    <source>
        <dbReference type="ARBA" id="ARBA00031036"/>
    </source>
</evidence>
<evidence type="ECO:0000256" key="4">
    <source>
        <dbReference type="ARBA" id="ARBA00022676"/>
    </source>
</evidence>
<dbReference type="SUPFAM" id="SSF53167">
    <property type="entry name" value="Purine and uridine phosphorylases"/>
    <property type="match status" value="1"/>
</dbReference>
<name>A0A9N9XUA8_PHYSR</name>
<dbReference type="GO" id="GO:0005737">
    <property type="term" value="C:cytoplasm"/>
    <property type="evidence" value="ECO:0007669"/>
    <property type="project" value="TreeGrafter"/>
</dbReference>
<keyword evidence="4" id="KW-0328">Glycosyltransferase</keyword>
<comment type="catalytic activity">
    <reaction evidence="8">
        <text>2'-deoxyinosine + phosphate = 2-deoxy-alpha-D-ribose 1-phosphate + hypoxanthine</text>
        <dbReference type="Rhea" id="RHEA:27750"/>
        <dbReference type="ChEBI" id="CHEBI:17368"/>
        <dbReference type="ChEBI" id="CHEBI:28997"/>
        <dbReference type="ChEBI" id="CHEBI:43474"/>
        <dbReference type="ChEBI" id="CHEBI:57259"/>
        <dbReference type="EC" id="2.4.2.1"/>
    </reaction>
</comment>
<keyword evidence="13" id="KW-1185">Reference proteome</keyword>
<reference evidence="12" key="1">
    <citation type="submission" date="2022-01" db="EMBL/GenBank/DDBJ databases">
        <authorList>
            <person name="King R."/>
        </authorList>
    </citation>
    <scope>NUCLEOTIDE SEQUENCE</scope>
</reference>
<evidence type="ECO:0000256" key="1">
    <source>
        <dbReference type="ARBA" id="ARBA00005058"/>
    </source>
</evidence>
<evidence type="ECO:0000256" key="8">
    <source>
        <dbReference type="ARBA" id="ARBA00023950"/>
    </source>
</evidence>
<dbReference type="InterPro" id="IPR000845">
    <property type="entry name" value="Nucleoside_phosphorylase_d"/>
</dbReference>
<dbReference type="OrthoDB" id="10261782at2759"/>
<feature type="domain" description="Nucleoside phosphorylase" evidence="11">
    <location>
        <begin position="92"/>
        <end position="313"/>
    </location>
</feature>
<keyword evidence="5" id="KW-0808">Transferase</keyword>
<comment type="pathway">
    <text evidence="1">Purine metabolism; purine nucleoside salvage.</text>
</comment>
<evidence type="ECO:0000256" key="6">
    <source>
        <dbReference type="ARBA" id="ARBA00023918"/>
    </source>
</evidence>
<proteinExistence type="inferred from homology"/>
<evidence type="ECO:0000256" key="5">
    <source>
        <dbReference type="ARBA" id="ARBA00022679"/>
    </source>
</evidence>
<sequence>HHDFTTLTNSKLQKSFVQHFLINLTFIPIYCTSINYHICFTSIFYIHYTHFLHSSIHRIQLQPLKMEGFQISYERIQRMAKFVEVIMGCKPRIGIICGAGMLPIFDIVESRNEIKYSQIPGFPAADVGPQGNAFVYGNIACIPVIIQTDRFMFYEGYTLDVITLSVKLFYLLGATELIVLTSAFSINPSYKPGDVMIMKDQLNMVGLCGSNPLRGPNDERFGDRCPSMIDCFERAVYKHARRSAEELGWGCKIHTGVYASISGPTTTTAAEANMLRMFGVDAVGMTSVHEVIAGRHCDMAVCGLALVTAMARLDYGRYREPTAGGMAAVVAENVAPLQDLLVKIVQFMGVKRVCKCINKGDLEGRKSRKSTIRS</sequence>
<dbReference type="EC" id="2.4.2.1" evidence="3"/>
<organism evidence="12 13">
    <name type="scientific">Phyllotreta striolata</name>
    <name type="common">Striped flea beetle</name>
    <name type="synonym">Crioceris striolata</name>
    <dbReference type="NCBI Taxonomy" id="444603"/>
    <lineage>
        <taxon>Eukaryota</taxon>
        <taxon>Metazoa</taxon>
        <taxon>Ecdysozoa</taxon>
        <taxon>Arthropoda</taxon>
        <taxon>Hexapoda</taxon>
        <taxon>Insecta</taxon>
        <taxon>Pterygota</taxon>
        <taxon>Neoptera</taxon>
        <taxon>Endopterygota</taxon>
        <taxon>Coleoptera</taxon>
        <taxon>Polyphaga</taxon>
        <taxon>Cucujiformia</taxon>
        <taxon>Chrysomeloidea</taxon>
        <taxon>Chrysomelidae</taxon>
        <taxon>Galerucinae</taxon>
        <taxon>Alticini</taxon>
        <taxon>Phyllotreta</taxon>
    </lineage>
</organism>
<evidence type="ECO:0000259" key="11">
    <source>
        <dbReference type="Pfam" id="PF01048"/>
    </source>
</evidence>
<dbReference type="GO" id="GO:0009116">
    <property type="term" value="P:nucleoside metabolic process"/>
    <property type="evidence" value="ECO:0007669"/>
    <property type="project" value="InterPro"/>
</dbReference>
<comment type="similarity">
    <text evidence="2">Belongs to the PNP/MTAP phosphorylase family.</text>
</comment>
<protein>
    <recommendedName>
        <fullName evidence="3">purine-nucleoside phosphorylase</fullName>
        <ecNumber evidence="3">2.4.2.1</ecNumber>
    </recommendedName>
    <alternativeName>
        <fullName evidence="10">Inosine-guanosine phosphorylase</fullName>
    </alternativeName>
</protein>
<dbReference type="InterPro" id="IPR011268">
    <property type="entry name" value="Purine_phosphorylase"/>
</dbReference>
<evidence type="ECO:0000313" key="12">
    <source>
        <dbReference type="EMBL" id="CAG9862283.1"/>
    </source>
</evidence>
<dbReference type="AlphaFoldDB" id="A0A9N9XUA8"/>
<dbReference type="GO" id="GO:0004731">
    <property type="term" value="F:purine-nucleoside phosphorylase activity"/>
    <property type="evidence" value="ECO:0007669"/>
    <property type="project" value="UniProtKB-EC"/>
</dbReference>
<evidence type="ECO:0000256" key="2">
    <source>
        <dbReference type="ARBA" id="ARBA00006751"/>
    </source>
</evidence>
<gene>
    <name evidence="12" type="ORF">PHYEVI_LOCUS8603</name>
</gene>
<evidence type="ECO:0000256" key="9">
    <source>
        <dbReference type="ARBA" id="ARBA00023970"/>
    </source>
</evidence>
<evidence type="ECO:0000313" key="13">
    <source>
        <dbReference type="Proteomes" id="UP001153712"/>
    </source>
</evidence>
<dbReference type="PANTHER" id="PTHR11904">
    <property type="entry name" value="METHYLTHIOADENOSINE/PURINE NUCLEOSIDE PHOSPHORYLASE"/>
    <property type="match status" value="1"/>
</dbReference>
<feature type="non-terminal residue" evidence="12">
    <location>
        <position position="1"/>
    </location>
</feature>
<dbReference type="Pfam" id="PF01048">
    <property type="entry name" value="PNP_UDP_1"/>
    <property type="match status" value="1"/>
</dbReference>
<evidence type="ECO:0000256" key="3">
    <source>
        <dbReference type="ARBA" id="ARBA00011886"/>
    </source>
</evidence>
<evidence type="ECO:0000256" key="7">
    <source>
        <dbReference type="ARBA" id="ARBA00023929"/>
    </source>
</evidence>
<dbReference type="Proteomes" id="UP001153712">
    <property type="component" value="Chromosome 5"/>
</dbReference>
<dbReference type="InterPro" id="IPR035994">
    <property type="entry name" value="Nucleoside_phosphorylase_sf"/>
</dbReference>
<dbReference type="PANTHER" id="PTHR11904:SF9">
    <property type="entry name" value="PURINE NUCLEOSIDE PHOSPHORYLASE-RELATED"/>
    <property type="match status" value="1"/>
</dbReference>
<comment type="catalytic activity">
    <reaction evidence="6">
        <text>inosine + phosphate = alpha-D-ribose 1-phosphate + hypoxanthine</text>
        <dbReference type="Rhea" id="RHEA:27646"/>
        <dbReference type="ChEBI" id="CHEBI:17368"/>
        <dbReference type="ChEBI" id="CHEBI:17596"/>
        <dbReference type="ChEBI" id="CHEBI:43474"/>
        <dbReference type="ChEBI" id="CHEBI:57720"/>
        <dbReference type="EC" id="2.4.2.1"/>
    </reaction>
</comment>